<gene>
    <name evidence="3" type="ORF">KI809_00035</name>
</gene>
<comment type="caution">
    <text evidence="3">The sequence shown here is derived from an EMBL/GenBank/DDBJ whole genome shotgun (WGS) entry which is preliminary data.</text>
</comment>
<evidence type="ECO:0000256" key="1">
    <source>
        <dbReference type="PROSITE-ProRule" id="PRU00284"/>
    </source>
</evidence>
<dbReference type="Proteomes" id="UP000811899">
    <property type="component" value="Unassembled WGS sequence"/>
</dbReference>
<dbReference type="PROSITE" id="PS50111">
    <property type="entry name" value="CHEMOTAXIS_TRANSDUC_2"/>
    <property type="match status" value="1"/>
</dbReference>
<dbReference type="Gene3D" id="1.10.287.950">
    <property type="entry name" value="Methyl-accepting chemotaxis protein"/>
    <property type="match status" value="2"/>
</dbReference>
<dbReference type="GO" id="GO:0016020">
    <property type="term" value="C:membrane"/>
    <property type="evidence" value="ECO:0007669"/>
    <property type="project" value="InterPro"/>
</dbReference>
<accession>A0AAW4L4F0</accession>
<name>A0AAW4L4F0_9BACT</name>
<protein>
    <submittedName>
        <fullName evidence="3">Methyl-accepting chemotaxis protein</fullName>
    </submittedName>
</protein>
<dbReference type="SUPFAM" id="SSF58104">
    <property type="entry name" value="Methyl-accepting chemotaxis protein (MCP) signaling domain"/>
    <property type="match status" value="2"/>
</dbReference>
<dbReference type="InterPro" id="IPR004089">
    <property type="entry name" value="MCPsignal_dom"/>
</dbReference>
<dbReference type="Pfam" id="PF00015">
    <property type="entry name" value="MCPsignal"/>
    <property type="match status" value="1"/>
</dbReference>
<feature type="domain" description="Methyl-accepting transducer" evidence="2">
    <location>
        <begin position="308"/>
        <end position="532"/>
    </location>
</feature>
<reference evidence="3 4" key="1">
    <citation type="submission" date="2021-05" db="EMBL/GenBank/DDBJ databases">
        <title>The draft genome of Geobacter pelophilus DSM 12255.</title>
        <authorList>
            <person name="Xu Z."/>
            <person name="Masuda Y."/>
            <person name="Itoh H."/>
            <person name="Senoo K."/>
        </authorList>
    </citation>
    <scope>NUCLEOTIDE SEQUENCE [LARGE SCALE GENOMIC DNA]</scope>
    <source>
        <strain evidence="3 4">DSM 12255</strain>
    </source>
</reference>
<proteinExistence type="predicted"/>
<dbReference type="AlphaFoldDB" id="A0AAW4L4F0"/>
<evidence type="ECO:0000259" key="2">
    <source>
        <dbReference type="PROSITE" id="PS50111"/>
    </source>
</evidence>
<evidence type="ECO:0000313" key="4">
    <source>
        <dbReference type="Proteomes" id="UP000811899"/>
    </source>
</evidence>
<dbReference type="EMBL" id="JAHCVJ010000001">
    <property type="protein sequence ID" value="MBT0662677.1"/>
    <property type="molecule type" value="Genomic_DNA"/>
</dbReference>
<evidence type="ECO:0000313" key="3">
    <source>
        <dbReference type="EMBL" id="MBT0662677.1"/>
    </source>
</evidence>
<organism evidence="3 4">
    <name type="scientific">Geoanaerobacter pelophilus</name>
    <dbReference type="NCBI Taxonomy" id="60036"/>
    <lineage>
        <taxon>Bacteria</taxon>
        <taxon>Pseudomonadati</taxon>
        <taxon>Thermodesulfobacteriota</taxon>
        <taxon>Desulfuromonadia</taxon>
        <taxon>Geobacterales</taxon>
        <taxon>Geobacteraceae</taxon>
        <taxon>Geoanaerobacter</taxon>
    </lineage>
</organism>
<dbReference type="GO" id="GO:0007165">
    <property type="term" value="P:signal transduction"/>
    <property type="evidence" value="ECO:0007669"/>
    <property type="project" value="UniProtKB-KW"/>
</dbReference>
<sequence length="610" mass="65611">MFKFLDKAAFSKGMDGSVPEAESFEPKKVFPFASWGESLALVAEKLQKLSGTTEVEFLSIGARLHDFYARAGSIDHLSSDVAAQVGGEDIQEAIDRLVTLLNKVQEYLVDSEREAGQDCESLRKVLLLLEQVVEPLNSFGTINKVLRMLGISTKIESARLGNSAAGFDTIAADVANLSVQVLDKSQTILVQQTALSNTIRKTLEGVERIKTEQLLQVRGILDRIRANLETLKEINSNCSVIASVVANASSEISRSMSGVVTSMQFHDIVRQQIEHVETALTEVHQMLSSGEPGNIDVAVETSDICELQAAQLRQAGSEISDAVRSIIENLSSIAVKESHTAAKTRDMAGVADKAGSSFFSDMEEDLKRIAASFVSNAEANKSITTAMSSVAGTIGEIVNYVGDIEHIGEEIELIAMNAQIKAARTGDVGAALGVLAEAIQRLSVEAQEQTGNVSKTLLAVTDTTEHLFHDVGEDAAALDKEVDSIVNELDSVLRTLLYLNESIIGKVLGLESEVLSFSSDIESTTSSITVHELMVDGLADAIGCLDSIVGEVGSLIPLDLAKGKTERLKELATRYTMHSERKVHAGFTGTDLFDASTNTTDDLDDNVELF</sequence>
<keyword evidence="4" id="KW-1185">Reference proteome</keyword>
<dbReference type="RefSeq" id="WP_214169480.1">
    <property type="nucleotide sequence ID" value="NZ_JAHCVJ010000001.1"/>
</dbReference>
<keyword evidence="1" id="KW-0807">Transducer</keyword>